<reference evidence="1 2" key="1">
    <citation type="submission" date="2018-01" db="EMBL/GenBank/DDBJ databases">
        <title>Complete genome sequence of G25-42.</title>
        <authorList>
            <person name="Zheng Z."/>
            <person name="Sun M."/>
        </authorList>
    </citation>
    <scope>NUCLEOTIDE SEQUENCE [LARGE SCALE GENOMIC DNA]</scope>
    <source>
        <strain evidence="1 2">G25-42</strain>
    </source>
</reference>
<comment type="caution">
    <text evidence="1">The sequence shown here is derived from an EMBL/GenBank/DDBJ whole genome shotgun (WGS) entry which is preliminary data.</text>
</comment>
<proteinExistence type="predicted"/>
<dbReference type="Proteomes" id="UP000286687">
    <property type="component" value="Unassembled WGS sequence"/>
</dbReference>
<gene>
    <name evidence="1" type="ORF">BM74_16340</name>
</gene>
<evidence type="ECO:0000313" key="2">
    <source>
        <dbReference type="Proteomes" id="UP000286687"/>
    </source>
</evidence>
<evidence type="ECO:0000313" key="1">
    <source>
        <dbReference type="EMBL" id="RVU63207.1"/>
    </source>
</evidence>
<accession>A0A437SJL0</accession>
<sequence>MRVLDCTFNNLYFELNIELSQEEYEQTEDVIKTEVFSYANELLKVFGQSKELVFLRYIPIAEDMSIMCTFAVKDLKKEYGLIEDYLYGRIFGKGENMILDTTKDELRIYWCLDKLEVFINNRFVPFSDVKIETLVGSYARVPKNSFPLLNY</sequence>
<protein>
    <submittedName>
        <fullName evidence="1">Uncharacterized protein</fullName>
    </submittedName>
</protein>
<organism evidence="1 2">
    <name type="scientific">Bacillus thuringiensis</name>
    <dbReference type="NCBI Taxonomy" id="1428"/>
    <lineage>
        <taxon>Bacteria</taxon>
        <taxon>Bacillati</taxon>
        <taxon>Bacillota</taxon>
        <taxon>Bacilli</taxon>
        <taxon>Bacillales</taxon>
        <taxon>Bacillaceae</taxon>
        <taxon>Bacillus</taxon>
        <taxon>Bacillus cereus group</taxon>
    </lineage>
</organism>
<name>A0A437SJL0_BACTU</name>
<dbReference type="RefSeq" id="WP_100910734.1">
    <property type="nucleotide sequence ID" value="NZ_LDER01000218.1"/>
</dbReference>
<dbReference type="AlphaFoldDB" id="A0A437SJL0"/>
<dbReference type="EMBL" id="LDER01000218">
    <property type="protein sequence ID" value="RVU63207.1"/>
    <property type="molecule type" value="Genomic_DNA"/>
</dbReference>